<dbReference type="PROSITE" id="PS50157">
    <property type="entry name" value="ZINC_FINGER_C2H2_2"/>
    <property type="match status" value="5"/>
</dbReference>
<keyword evidence="5" id="KW-0862">Zinc</keyword>
<comment type="subcellular location">
    <subcellularLocation>
        <location evidence="1">Nucleus</location>
    </subcellularLocation>
</comment>
<reference evidence="11" key="1">
    <citation type="submission" date="2025-08" db="UniProtKB">
        <authorList>
            <consortium name="RefSeq"/>
        </authorList>
    </citation>
    <scope>IDENTIFICATION</scope>
    <source>
        <tissue evidence="11">Muscle</tissue>
    </source>
</reference>
<feature type="region of interest" description="Disordered" evidence="8">
    <location>
        <begin position="323"/>
        <end position="352"/>
    </location>
</feature>
<protein>
    <submittedName>
        <fullName evidence="11">Zinc finger protein 628-like</fullName>
    </submittedName>
</protein>
<feature type="compositionally biased region" description="Polar residues" evidence="8">
    <location>
        <begin position="133"/>
        <end position="157"/>
    </location>
</feature>
<keyword evidence="6" id="KW-0539">Nucleus</keyword>
<evidence type="ECO:0000256" key="1">
    <source>
        <dbReference type="ARBA" id="ARBA00004123"/>
    </source>
</evidence>
<name>A0ABM1BAX5_LIMPO</name>
<dbReference type="Proteomes" id="UP000694941">
    <property type="component" value="Unplaced"/>
</dbReference>
<feature type="compositionally biased region" description="Polar residues" evidence="8">
    <location>
        <begin position="495"/>
        <end position="522"/>
    </location>
</feature>
<dbReference type="SUPFAM" id="SSF57667">
    <property type="entry name" value="beta-beta-alpha zinc fingers"/>
    <property type="match status" value="3"/>
</dbReference>
<feature type="region of interest" description="Disordered" evidence="8">
    <location>
        <begin position="117"/>
        <end position="172"/>
    </location>
</feature>
<feature type="domain" description="C2H2-type" evidence="9">
    <location>
        <begin position="195"/>
        <end position="222"/>
    </location>
</feature>
<feature type="compositionally biased region" description="Polar residues" evidence="8">
    <location>
        <begin position="382"/>
        <end position="403"/>
    </location>
</feature>
<feature type="compositionally biased region" description="Low complexity" evidence="8">
    <location>
        <begin position="423"/>
        <end position="441"/>
    </location>
</feature>
<feature type="region of interest" description="Disordered" evidence="8">
    <location>
        <begin position="594"/>
        <end position="636"/>
    </location>
</feature>
<feature type="region of interest" description="Disordered" evidence="8">
    <location>
        <begin position="366"/>
        <end position="441"/>
    </location>
</feature>
<evidence type="ECO:0000256" key="7">
    <source>
        <dbReference type="PROSITE-ProRule" id="PRU00042"/>
    </source>
</evidence>
<dbReference type="SMART" id="SM00355">
    <property type="entry name" value="ZnF_C2H2"/>
    <property type="match status" value="5"/>
</dbReference>
<dbReference type="InterPro" id="IPR050331">
    <property type="entry name" value="Zinc_finger"/>
</dbReference>
<evidence type="ECO:0000256" key="6">
    <source>
        <dbReference type="ARBA" id="ARBA00023242"/>
    </source>
</evidence>
<proteinExistence type="predicted"/>
<feature type="domain" description="C2H2-type" evidence="9">
    <location>
        <begin position="223"/>
        <end position="250"/>
    </location>
</feature>
<keyword evidence="3" id="KW-0677">Repeat</keyword>
<feature type="compositionally biased region" description="Low complexity" evidence="8">
    <location>
        <begin position="456"/>
        <end position="488"/>
    </location>
</feature>
<accession>A0ABM1BAX5</accession>
<feature type="domain" description="C2H2-type" evidence="9">
    <location>
        <begin position="251"/>
        <end position="279"/>
    </location>
</feature>
<keyword evidence="4 7" id="KW-0863">Zinc-finger</keyword>
<feature type="domain" description="C2H2-type" evidence="9">
    <location>
        <begin position="308"/>
        <end position="335"/>
    </location>
</feature>
<sequence length="636" mass="69783">MNNNNPSSTMENSTYPWVTPTSLGHKSWPPGYQASLTDLFLKKNPLHFGTGISQLAAASSYIEKISTFNENFPKCPHPDAKDKPYPCEICQQYFSLYSSLKSDGACSSNSSCNINNDPNINRPLSAPSERKQLSQLPSAPQSPTTAIESSSLPQQAPVTLLSPPSLLEGSREGHINSSMTLQQPSRPRHLPTKQFMCPVCHKYFTQKGNLKTHMMIHTGEKPYTCQVCGKKFTQKGNVDTHMKIHTGEKDYSCVSCGKSFTQKGNLKTHVRSVHTKEKPFLCRVCGKCFSQRGNMHTHMRTHNKDDHFPCTICGKTFSQKGNLRTHVQRHTGQLPSRRYSSRGGSRSCSNGTRSILQCSETNQNQLSSYSFHNSPAPPVPGSPQTQSSSVNPIDLGKSSQTLTCPPRPSPSPFQTISKEAPESHSQSIPSRSSPLSQVSVSSSTIGMVNGTSSSIHLSSLASPSPPDMLSHPPSVYSHQSSPSVVPHSEYMINPMMNSPPVSNSQMTRIKSSSPCDTSGHMQFSEQDCRPFYSAPPTPVPAPLAHSSRWLSHGYQRHYGNFQVTSAVGSYNPVSQHPTPLSRLALFSSNMMSHHHSLGSPLSDEKRNTDTLGMSSQHLSEDHFHSSTSPDFSQLLD</sequence>
<dbReference type="RefSeq" id="XP_013778343.1">
    <property type="nucleotide sequence ID" value="XM_013922889.2"/>
</dbReference>
<gene>
    <name evidence="11" type="primary">LOC106462920</name>
</gene>
<dbReference type="PANTHER" id="PTHR16515">
    <property type="entry name" value="PR DOMAIN ZINC FINGER PROTEIN"/>
    <property type="match status" value="1"/>
</dbReference>
<evidence type="ECO:0000313" key="10">
    <source>
        <dbReference type="Proteomes" id="UP000694941"/>
    </source>
</evidence>
<dbReference type="PANTHER" id="PTHR16515:SF49">
    <property type="entry name" value="GASTRULA ZINC FINGER PROTEIN XLCGF49.1-LIKE-RELATED"/>
    <property type="match status" value="1"/>
</dbReference>
<organism evidence="10 11">
    <name type="scientific">Limulus polyphemus</name>
    <name type="common">Atlantic horseshoe crab</name>
    <dbReference type="NCBI Taxonomy" id="6850"/>
    <lineage>
        <taxon>Eukaryota</taxon>
        <taxon>Metazoa</taxon>
        <taxon>Ecdysozoa</taxon>
        <taxon>Arthropoda</taxon>
        <taxon>Chelicerata</taxon>
        <taxon>Merostomata</taxon>
        <taxon>Xiphosura</taxon>
        <taxon>Limulidae</taxon>
        <taxon>Limulus</taxon>
    </lineage>
</organism>
<dbReference type="PROSITE" id="PS00028">
    <property type="entry name" value="ZINC_FINGER_C2H2_1"/>
    <property type="match status" value="5"/>
</dbReference>
<evidence type="ECO:0000256" key="3">
    <source>
        <dbReference type="ARBA" id="ARBA00022737"/>
    </source>
</evidence>
<evidence type="ECO:0000256" key="2">
    <source>
        <dbReference type="ARBA" id="ARBA00022723"/>
    </source>
</evidence>
<evidence type="ECO:0000313" key="11">
    <source>
        <dbReference type="RefSeq" id="XP_013778343.1"/>
    </source>
</evidence>
<dbReference type="Pfam" id="PF00096">
    <property type="entry name" value="zf-C2H2"/>
    <property type="match status" value="5"/>
</dbReference>
<feature type="region of interest" description="Disordered" evidence="8">
    <location>
        <begin position="456"/>
        <end position="522"/>
    </location>
</feature>
<keyword evidence="2" id="KW-0479">Metal-binding</keyword>
<evidence type="ECO:0000256" key="4">
    <source>
        <dbReference type="ARBA" id="ARBA00022771"/>
    </source>
</evidence>
<dbReference type="GeneID" id="106462920"/>
<dbReference type="Gene3D" id="3.30.160.60">
    <property type="entry name" value="Classic Zinc Finger"/>
    <property type="match status" value="5"/>
</dbReference>
<evidence type="ECO:0000259" key="9">
    <source>
        <dbReference type="PROSITE" id="PS50157"/>
    </source>
</evidence>
<dbReference type="InterPro" id="IPR036236">
    <property type="entry name" value="Znf_C2H2_sf"/>
</dbReference>
<feature type="compositionally biased region" description="Low complexity" evidence="8">
    <location>
        <begin position="336"/>
        <end position="352"/>
    </location>
</feature>
<evidence type="ECO:0000256" key="8">
    <source>
        <dbReference type="SAM" id="MobiDB-lite"/>
    </source>
</evidence>
<dbReference type="InterPro" id="IPR013087">
    <property type="entry name" value="Znf_C2H2_type"/>
</dbReference>
<feature type="domain" description="C2H2-type" evidence="9">
    <location>
        <begin position="280"/>
        <end position="307"/>
    </location>
</feature>
<evidence type="ECO:0000256" key="5">
    <source>
        <dbReference type="ARBA" id="ARBA00022833"/>
    </source>
</evidence>
<keyword evidence="10" id="KW-1185">Reference proteome</keyword>
<feature type="compositionally biased region" description="Polar residues" evidence="8">
    <location>
        <begin position="625"/>
        <end position="636"/>
    </location>
</feature>